<dbReference type="Gene3D" id="3.40.50.300">
    <property type="entry name" value="P-loop containing nucleotide triphosphate hydrolases"/>
    <property type="match status" value="1"/>
</dbReference>
<dbReference type="PANTHER" id="PTHR11566">
    <property type="entry name" value="DYNAMIN"/>
    <property type="match status" value="1"/>
</dbReference>
<dbReference type="InterPro" id="IPR000375">
    <property type="entry name" value="Dynamin_stalk"/>
</dbReference>
<dbReference type="PANTHER" id="PTHR11566:SF21">
    <property type="entry name" value="DYNAMIN RELATED PROTEIN 1, ISOFORM A"/>
    <property type="match status" value="1"/>
</dbReference>
<dbReference type="GO" id="GO:0005737">
    <property type="term" value="C:cytoplasm"/>
    <property type="evidence" value="ECO:0007669"/>
    <property type="project" value="TreeGrafter"/>
</dbReference>
<reference evidence="3 4" key="1">
    <citation type="submission" date="2019-02" db="EMBL/GenBank/DDBJ databases">
        <title>Genome sequencing of the rare red list fungi Antrodiella citrinella (Flaviporus citrinellus).</title>
        <authorList>
            <person name="Buettner E."/>
            <person name="Kellner H."/>
        </authorList>
    </citation>
    <scope>NUCLEOTIDE SEQUENCE [LARGE SCALE GENOMIC DNA]</scope>
    <source>
        <strain evidence="3 4">DSM 108506</strain>
    </source>
</reference>
<comment type="caution">
    <text evidence="3">The sequence shown here is derived from an EMBL/GenBank/DDBJ whole genome shotgun (WGS) entry which is preliminary data.</text>
</comment>
<dbReference type="InterPro" id="IPR020850">
    <property type="entry name" value="GED_dom"/>
</dbReference>
<keyword evidence="4" id="KW-1185">Reference proteome</keyword>
<dbReference type="Pfam" id="PF00350">
    <property type="entry name" value="Dynamin_N"/>
    <property type="match status" value="1"/>
</dbReference>
<name>A0A4S4MS65_9APHY</name>
<proteinExistence type="predicted"/>
<dbReference type="OrthoDB" id="5061070at2759"/>
<dbReference type="GO" id="GO:0005874">
    <property type="term" value="C:microtubule"/>
    <property type="evidence" value="ECO:0007669"/>
    <property type="project" value="TreeGrafter"/>
</dbReference>
<dbReference type="InterPro" id="IPR045063">
    <property type="entry name" value="Dynamin_N"/>
</dbReference>
<dbReference type="Pfam" id="PF01031">
    <property type="entry name" value="Dynamin_M"/>
    <property type="match status" value="1"/>
</dbReference>
<dbReference type="GO" id="GO:0005525">
    <property type="term" value="F:GTP binding"/>
    <property type="evidence" value="ECO:0007669"/>
    <property type="project" value="InterPro"/>
</dbReference>
<dbReference type="SUPFAM" id="SSF52540">
    <property type="entry name" value="P-loop containing nucleoside triphosphate hydrolases"/>
    <property type="match status" value="1"/>
</dbReference>
<feature type="region of interest" description="Disordered" evidence="1">
    <location>
        <begin position="439"/>
        <end position="527"/>
    </location>
</feature>
<dbReference type="GO" id="GO:0008017">
    <property type="term" value="F:microtubule binding"/>
    <property type="evidence" value="ECO:0007669"/>
    <property type="project" value="TreeGrafter"/>
</dbReference>
<evidence type="ECO:0000256" key="1">
    <source>
        <dbReference type="SAM" id="MobiDB-lite"/>
    </source>
</evidence>
<dbReference type="InterPro" id="IPR003130">
    <property type="entry name" value="GED"/>
</dbReference>
<evidence type="ECO:0000313" key="4">
    <source>
        <dbReference type="Proteomes" id="UP000308730"/>
    </source>
</evidence>
<dbReference type="InterPro" id="IPR022812">
    <property type="entry name" value="Dynamin"/>
</dbReference>
<sequence>MSLRRAQAAVLCPNINADGFLTKSVTDLREMALSFSNNVVCIDISGPDLTNLDFVDLPGLIQNADSQTVSFIEDIVRSHIKGNCLILMTLPMSDDIENQKVVRLAKEADPEDEDERARGATLKEARDTEASFFATTTLWSGSSHLECFGTDKLVASLNRLLAEMIDRSLPTLDEEAAQQMSQCFERFSRLPPAVTSDASTYVLNMITKLVHDCQMLIQGASDPSLVQTNRKTYETYRRDILMTAPFFLPIPTQDGREYAPQDLELDEDGAVEHLNSQPMTLKDVRQHVESSITRELPHNVPYSAKVSLIQKYQADWRTFTDKCFNSVCASFERSLVSLIGYQLERFETLRASVLRHVRDLLHHQAELSSQHLTTLLRFESSLYTQHSHDLRILKDKYLAKYKDFKMRACKAADPYESALPHLNTSDSAHILSTQSLQATPPEAFTSADQSLSTPSPAIPSDNSSSSSASSWVAQPEFGFGNGTESTPVPTPAASVRKPVRKKKGTRPAAGANSQADGTFPRASSPAAETSPFGVFGGAGSFSALPREFLKETGPGFACSATSSAQQVGSTNLMTFPQNHSPWASLRPDTSASASQPSLVQVEPSHEETETELLAALARLGLGHVTLADLSKLTSADTYETKIELMAEVRVYFSISYKRITDYVPLSIDHTYLHAVTTALQSILVSNLHLATEKMCEMYLAETPVLPRKGMSWRVG</sequence>
<dbReference type="EMBL" id="SGPM01000198">
    <property type="protein sequence ID" value="THH28158.1"/>
    <property type="molecule type" value="Genomic_DNA"/>
</dbReference>
<evidence type="ECO:0000313" key="3">
    <source>
        <dbReference type="EMBL" id="THH28158.1"/>
    </source>
</evidence>
<protein>
    <recommendedName>
        <fullName evidence="2">GED domain-containing protein</fullName>
    </recommendedName>
</protein>
<dbReference type="Proteomes" id="UP000308730">
    <property type="component" value="Unassembled WGS sequence"/>
</dbReference>
<dbReference type="PROSITE" id="PS51388">
    <property type="entry name" value="GED"/>
    <property type="match status" value="1"/>
</dbReference>
<evidence type="ECO:0000259" key="2">
    <source>
        <dbReference type="PROSITE" id="PS51388"/>
    </source>
</evidence>
<gene>
    <name evidence="3" type="ORF">EUX98_g6029</name>
</gene>
<dbReference type="Pfam" id="PF02212">
    <property type="entry name" value="GED"/>
    <property type="match status" value="1"/>
</dbReference>
<dbReference type="Gene3D" id="1.20.120.1240">
    <property type="entry name" value="Dynamin, middle domain"/>
    <property type="match status" value="1"/>
</dbReference>
<feature type="domain" description="GED" evidence="2">
    <location>
        <begin position="641"/>
        <end position="715"/>
    </location>
</feature>
<accession>A0A4S4MS65</accession>
<dbReference type="AlphaFoldDB" id="A0A4S4MS65"/>
<dbReference type="InterPro" id="IPR027417">
    <property type="entry name" value="P-loop_NTPase"/>
</dbReference>
<dbReference type="GO" id="GO:0003924">
    <property type="term" value="F:GTPase activity"/>
    <property type="evidence" value="ECO:0007669"/>
    <property type="project" value="InterPro"/>
</dbReference>
<organism evidence="3 4">
    <name type="scientific">Antrodiella citrinella</name>
    <dbReference type="NCBI Taxonomy" id="2447956"/>
    <lineage>
        <taxon>Eukaryota</taxon>
        <taxon>Fungi</taxon>
        <taxon>Dikarya</taxon>
        <taxon>Basidiomycota</taxon>
        <taxon>Agaricomycotina</taxon>
        <taxon>Agaricomycetes</taxon>
        <taxon>Polyporales</taxon>
        <taxon>Steccherinaceae</taxon>
        <taxon>Antrodiella</taxon>
    </lineage>
</organism>
<dbReference type="GO" id="GO:0016020">
    <property type="term" value="C:membrane"/>
    <property type="evidence" value="ECO:0007669"/>
    <property type="project" value="TreeGrafter"/>
</dbReference>
<feature type="compositionally biased region" description="Low complexity" evidence="1">
    <location>
        <begin position="454"/>
        <end position="470"/>
    </location>
</feature>